<dbReference type="InterPro" id="IPR029069">
    <property type="entry name" value="HotDog_dom_sf"/>
</dbReference>
<evidence type="ECO:0000259" key="2">
    <source>
        <dbReference type="Pfam" id="PF01575"/>
    </source>
</evidence>
<organism evidence="3 4">
    <name type="scientific">Marinomonas pollencensis</name>
    <dbReference type="NCBI Taxonomy" id="491954"/>
    <lineage>
        <taxon>Bacteria</taxon>
        <taxon>Pseudomonadati</taxon>
        <taxon>Pseudomonadota</taxon>
        <taxon>Gammaproteobacteria</taxon>
        <taxon>Oceanospirillales</taxon>
        <taxon>Oceanospirillaceae</taxon>
        <taxon>Marinomonas</taxon>
    </lineage>
</organism>
<comment type="caution">
    <text evidence="3">The sequence shown here is derived from an EMBL/GenBank/DDBJ whole genome shotgun (WGS) entry which is preliminary data.</text>
</comment>
<dbReference type="GO" id="GO:0019171">
    <property type="term" value="F:(3R)-hydroxyacyl-[acyl-carrier-protein] dehydratase activity"/>
    <property type="evidence" value="ECO:0007669"/>
    <property type="project" value="TreeGrafter"/>
</dbReference>
<keyword evidence="4" id="KW-1185">Reference proteome</keyword>
<name>A0A3E0DTB9_9GAMM</name>
<sequence length="140" mass="15120">MTSGFTLEQLSIDQSVEYNKIVTEDDVHTFAAVTGDSNPVHLDAEYAATTSFGKQIAHGMLSAGFISAAIGTRLPGPGCIYLEQNLKFRAPVFIGQEVITRITVTDINERRRRVTLKTVCECEGKAVVTGEATVMIPAAE</sequence>
<reference evidence="3 4" key="1">
    <citation type="submission" date="2018-08" db="EMBL/GenBank/DDBJ databases">
        <title>Genomic Encyclopedia of Type Strains, Phase III (KMG-III): the genomes of soil and plant-associated and newly described type strains.</title>
        <authorList>
            <person name="Whitman W."/>
        </authorList>
    </citation>
    <scope>NUCLEOTIDE SEQUENCE [LARGE SCALE GENOMIC DNA]</scope>
    <source>
        <strain evidence="3 4">CECT 7375</strain>
    </source>
</reference>
<dbReference type="AlphaFoldDB" id="A0A3E0DTB9"/>
<dbReference type="FunFam" id="3.10.129.10:FF:000042">
    <property type="entry name" value="MaoC domain protein dehydratase"/>
    <property type="match status" value="1"/>
</dbReference>
<dbReference type="CDD" id="cd03449">
    <property type="entry name" value="R_hydratase"/>
    <property type="match status" value="1"/>
</dbReference>
<dbReference type="SUPFAM" id="SSF54637">
    <property type="entry name" value="Thioesterase/thiol ester dehydrase-isomerase"/>
    <property type="match status" value="1"/>
</dbReference>
<dbReference type="Pfam" id="PF01575">
    <property type="entry name" value="MaoC_dehydratas"/>
    <property type="match status" value="1"/>
</dbReference>
<dbReference type="RefSeq" id="WP_115896494.1">
    <property type="nucleotide sequence ID" value="NZ_QUNG01000002.1"/>
</dbReference>
<dbReference type="PANTHER" id="PTHR43437">
    <property type="entry name" value="HYDROXYACYL-THIOESTER DEHYDRATASE TYPE 2, MITOCHONDRIAL-RELATED"/>
    <property type="match status" value="1"/>
</dbReference>
<dbReference type="EMBL" id="QUNG01000002">
    <property type="protein sequence ID" value="REG85713.1"/>
    <property type="molecule type" value="Genomic_DNA"/>
</dbReference>
<dbReference type="Proteomes" id="UP000256542">
    <property type="component" value="Unassembled WGS sequence"/>
</dbReference>
<dbReference type="Gene3D" id="3.10.129.10">
    <property type="entry name" value="Hotdog Thioesterase"/>
    <property type="match status" value="1"/>
</dbReference>
<dbReference type="InterPro" id="IPR050965">
    <property type="entry name" value="UPF0336/Enoyl-CoA_hydratase"/>
</dbReference>
<dbReference type="PANTHER" id="PTHR43437:SF3">
    <property type="entry name" value="HYDROXYACYL-THIOESTER DEHYDRATASE TYPE 2, MITOCHONDRIAL"/>
    <property type="match status" value="1"/>
</dbReference>
<dbReference type="InterPro" id="IPR002539">
    <property type="entry name" value="MaoC-like_dom"/>
</dbReference>
<keyword evidence="1" id="KW-0456">Lyase</keyword>
<dbReference type="GO" id="GO:0006633">
    <property type="term" value="P:fatty acid biosynthetic process"/>
    <property type="evidence" value="ECO:0007669"/>
    <property type="project" value="TreeGrafter"/>
</dbReference>
<evidence type="ECO:0000256" key="1">
    <source>
        <dbReference type="ARBA" id="ARBA00023239"/>
    </source>
</evidence>
<dbReference type="OrthoDB" id="9774179at2"/>
<evidence type="ECO:0000313" key="4">
    <source>
        <dbReference type="Proteomes" id="UP000256542"/>
    </source>
</evidence>
<evidence type="ECO:0000313" key="3">
    <source>
        <dbReference type="EMBL" id="REG85713.1"/>
    </source>
</evidence>
<protein>
    <submittedName>
        <fullName evidence="3">3-hydroxybutyryl-CoA dehydratase</fullName>
    </submittedName>
</protein>
<gene>
    <name evidence="3" type="ORF">DFP81_102246</name>
</gene>
<proteinExistence type="predicted"/>
<feature type="domain" description="MaoC-like" evidence="2">
    <location>
        <begin position="14"/>
        <end position="115"/>
    </location>
</feature>
<accession>A0A3E0DTB9</accession>